<dbReference type="KEGG" id="apln:108742116"/>
<dbReference type="InParanoid" id="A0A1W4XJW0"/>
<dbReference type="PANTHER" id="PTHR48438:SF1">
    <property type="entry name" value="ALPHA-(1,3)-FUCOSYLTRANSFERASE C-RELATED"/>
    <property type="match status" value="1"/>
</dbReference>
<dbReference type="GO" id="GO:0032580">
    <property type="term" value="C:Golgi cisterna membrane"/>
    <property type="evidence" value="ECO:0007669"/>
    <property type="project" value="UniProtKB-SubCell"/>
</dbReference>
<dbReference type="GO" id="GO:0008417">
    <property type="term" value="F:fucosyltransferase activity"/>
    <property type="evidence" value="ECO:0007669"/>
    <property type="project" value="InterPro"/>
</dbReference>
<comment type="pathway">
    <text evidence="2">Protein modification; protein glycosylation.</text>
</comment>
<evidence type="ECO:0000256" key="3">
    <source>
        <dbReference type="ARBA" id="ARBA00008919"/>
    </source>
</evidence>
<comment type="subcellular location">
    <subcellularLocation>
        <location evidence="1 12">Golgi apparatus</location>
        <location evidence="1 12">Golgi stack membrane</location>
        <topology evidence="1 12">Single-pass type II membrane protein</topology>
    </subcellularLocation>
</comment>
<evidence type="ECO:0000256" key="12">
    <source>
        <dbReference type="RuleBase" id="RU003832"/>
    </source>
</evidence>
<dbReference type="AlphaFoldDB" id="A0A1W4XJW0"/>
<evidence type="ECO:0000256" key="5">
    <source>
        <dbReference type="ARBA" id="ARBA00022679"/>
    </source>
</evidence>
<dbReference type="Proteomes" id="UP000192223">
    <property type="component" value="Unplaced"/>
</dbReference>
<dbReference type="STRING" id="224129.A0A1W4XJW0"/>
<evidence type="ECO:0000256" key="7">
    <source>
        <dbReference type="ARBA" id="ARBA00022968"/>
    </source>
</evidence>
<comment type="similarity">
    <text evidence="3 12">Belongs to the glycosyltransferase 10 family.</text>
</comment>
<gene>
    <name evidence="16" type="primary">LOC108742116</name>
</gene>
<evidence type="ECO:0000256" key="4">
    <source>
        <dbReference type="ARBA" id="ARBA00022676"/>
    </source>
</evidence>
<keyword evidence="6 12" id="KW-0812">Transmembrane</keyword>
<dbReference type="InterPro" id="IPR001503">
    <property type="entry name" value="Glyco_trans_10"/>
</dbReference>
<dbReference type="InterPro" id="IPR055270">
    <property type="entry name" value="Glyco_tran_10_C"/>
</dbReference>
<feature type="transmembrane region" description="Helical" evidence="12">
    <location>
        <begin position="9"/>
        <end position="25"/>
    </location>
</feature>
<dbReference type="PANTHER" id="PTHR48438">
    <property type="entry name" value="ALPHA-(1,3)-FUCOSYLTRANSFERASE C-RELATED"/>
    <property type="match status" value="1"/>
</dbReference>
<dbReference type="RefSeq" id="XP_018332675.1">
    <property type="nucleotide sequence ID" value="XM_018477173.1"/>
</dbReference>
<organism evidence="15 16">
    <name type="scientific">Agrilus planipennis</name>
    <name type="common">Emerald ash borer</name>
    <name type="synonym">Agrilus marcopoli</name>
    <dbReference type="NCBI Taxonomy" id="224129"/>
    <lineage>
        <taxon>Eukaryota</taxon>
        <taxon>Metazoa</taxon>
        <taxon>Ecdysozoa</taxon>
        <taxon>Arthropoda</taxon>
        <taxon>Hexapoda</taxon>
        <taxon>Insecta</taxon>
        <taxon>Pterygota</taxon>
        <taxon>Neoptera</taxon>
        <taxon>Endopterygota</taxon>
        <taxon>Coleoptera</taxon>
        <taxon>Polyphaga</taxon>
        <taxon>Elateriformia</taxon>
        <taxon>Buprestoidea</taxon>
        <taxon>Buprestidae</taxon>
        <taxon>Agrilinae</taxon>
        <taxon>Agrilus</taxon>
    </lineage>
</organism>
<dbReference type="GeneID" id="108742116"/>
<reference evidence="16" key="1">
    <citation type="submission" date="2025-08" db="UniProtKB">
        <authorList>
            <consortium name="RefSeq"/>
        </authorList>
    </citation>
    <scope>IDENTIFICATION</scope>
    <source>
        <tissue evidence="16">Entire body</tissue>
    </source>
</reference>
<keyword evidence="10 12" id="KW-0472">Membrane</keyword>
<dbReference type="Pfam" id="PF17039">
    <property type="entry name" value="Glyco_tran_10_N"/>
    <property type="match status" value="1"/>
</dbReference>
<evidence type="ECO:0000313" key="16">
    <source>
        <dbReference type="RefSeq" id="XP_018332675.1"/>
    </source>
</evidence>
<dbReference type="Gene3D" id="3.40.50.11660">
    <property type="entry name" value="Glycosyl transferase family 10, C-terminal domain"/>
    <property type="match status" value="1"/>
</dbReference>
<evidence type="ECO:0000313" key="15">
    <source>
        <dbReference type="Proteomes" id="UP000192223"/>
    </source>
</evidence>
<proteinExistence type="inferred from homology"/>
<evidence type="ECO:0000256" key="11">
    <source>
        <dbReference type="ARBA" id="ARBA00023180"/>
    </source>
</evidence>
<evidence type="ECO:0000256" key="9">
    <source>
        <dbReference type="ARBA" id="ARBA00023034"/>
    </source>
</evidence>
<sequence length="374" mass="44714">MNNFKKRKRLIFVSIVFVYLIFLFLNELTIKKSMLVAPLTNLTGPSLKYILYWTPFFDRKDFCIGFGSEPFKSCEYKNCFSTDNRFLIPEELFDAILFHATYSKLEHGTPRKRRKQQKYIFMNLESPLHTTDLKQYNSFYNWTMTYRSDSDVFRPYSYILQNETDYVLPSVDSVMKRDKLVAWFVSNCNSKSGRENFTRELQEYLPVDIYGDCGQYKCAKQVTDYKQSSEECYEMIENNYLFYLSLENSLCKDYVTEKMYNVLKRNIVPVVYGGANYTQIAPPYSVINVNDFDSVKDLANYLIYLSKNINEYMKYFEWKRNYYVETSNQLSSCELCRKLNVDQSDKVYVDLNAWWWGPEKRYCKKPPLTFYKEH</sequence>
<keyword evidence="5 12" id="KW-0808">Transferase</keyword>
<keyword evidence="8 12" id="KW-1133">Transmembrane helix</keyword>
<dbReference type="EC" id="2.4.1.-" evidence="12"/>
<feature type="domain" description="Fucosyltransferase C-terminal" evidence="13">
    <location>
        <begin position="175"/>
        <end position="354"/>
    </location>
</feature>
<evidence type="ECO:0000256" key="8">
    <source>
        <dbReference type="ARBA" id="ARBA00022989"/>
    </source>
</evidence>
<name>A0A1W4XJW0_AGRPL</name>
<feature type="domain" description="Fucosyltransferase N-terminal" evidence="14">
    <location>
        <begin position="48"/>
        <end position="156"/>
    </location>
</feature>
<evidence type="ECO:0000256" key="2">
    <source>
        <dbReference type="ARBA" id="ARBA00004922"/>
    </source>
</evidence>
<dbReference type="FunCoup" id="A0A1W4XJW0">
    <property type="interactions" value="30"/>
</dbReference>
<keyword evidence="11" id="KW-0325">Glycoprotein</keyword>
<keyword evidence="9 12" id="KW-0333">Golgi apparatus</keyword>
<evidence type="ECO:0000259" key="14">
    <source>
        <dbReference type="Pfam" id="PF17039"/>
    </source>
</evidence>
<protein>
    <recommendedName>
        <fullName evidence="12">Fucosyltransferase</fullName>
        <ecNumber evidence="12">2.4.1.-</ecNumber>
    </recommendedName>
</protein>
<keyword evidence="4 12" id="KW-0328">Glycosyltransferase</keyword>
<keyword evidence="15" id="KW-1185">Reference proteome</keyword>
<dbReference type="UniPathway" id="UPA00378"/>
<dbReference type="SUPFAM" id="SSF53756">
    <property type="entry name" value="UDP-Glycosyltransferase/glycogen phosphorylase"/>
    <property type="match status" value="1"/>
</dbReference>
<dbReference type="FunFam" id="3.40.50.11660:FF:000006">
    <property type="entry name" value="Alpha-(1,3)-fucosyltransferase C"/>
    <property type="match status" value="1"/>
</dbReference>
<dbReference type="OrthoDB" id="427096at2759"/>
<dbReference type="InterPro" id="IPR038577">
    <property type="entry name" value="GT10-like_C_sf"/>
</dbReference>
<dbReference type="InterPro" id="IPR031481">
    <property type="entry name" value="Glyco_tran_10_N"/>
</dbReference>
<evidence type="ECO:0000256" key="10">
    <source>
        <dbReference type="ARBA" id="ARBA00023136"/>
    </source>
</evidence>
<evidence type="ECO:0000259" key="13">
    <source>
        <dbReference type="Pfam" id="PF00852"/>
    </source>
</evidence>
<keyword evidence="7" id="KW-0735">Signal-anchor</keyword>
<evidence type="ECO:0000256" key="6">
    <source>
        <dbReference type="ARBA" id="ARBA00022692"/>
    </source>
</evidence>
<accession>A0A1W4XJW0</accession>
<evidence type="ECO:0000256" key="1">
    <source>
        <dbReference type="ARBA" id="ARBA00004447"/>
    </source>
</evidence>
<dbReference type="Pfam" id="PF00852">
    <property type="entry name" value="Glyco_transf_10"/>
    <property type="match status" value="1"/>
</dbReference>